<dbReference type="RefSeq" id="XP_016282656.1">
    <property type="nucleotide sequence ID" value="XM_016427170.2"/>
</dbReference>
<dbReference type="InParanoid" id="A0A5F8H8M5"/>
<keyword evidence="5" id="KW-0206">Cytoskeleton</keyword>
<dbReference type="OMA" id="QIESSAC"/>
<dbReference type="Proteomes" id="UP000002280">
    <property type="component" value="Unplaced"/>
</dbReference>
<dbReference type="Bgee" id="ENSMODG00000028900">
    <property type="expression patterns" value="Expressed in spermatid and 20 other cell types or tissues"/>
</dbReference>
<dbReference type="OrthoDB" id="9950536at2759"/>
<dbReference type="Pfam" id="PF05672">
    <property type="entry name" value="MAP7"/>
    <property type="match status" value="1"/>
</dbReference>
<evidence type="ECO:0000256" key="1">
    <source>
        <dbReference type="ARBA" id="ARBA00004245"/>
    </source>
</evidence>
<evidence type="ECO:0000256" key="5">
    <source>
        <dbReference type="ARBA" id="ARBA00023212"/>
    </source>
</evidence>
<feature type="region of interest" description="Disordered" evidence="6">
    <location>
        <begin position="130"/>
        <end position="253"/>
    </location>
</feature>
<dbReference type="STRING" id="13616.ENSMODP00000055929"/>
<feature type="compositionally biased region" description="Basic and acidic residues" evidence="6">
    <location>
        <begin position="542"/>
        <end position="622"/>
    </location>
</feature>
<feature type="compositionally biased region" description="Polar residues" evidence="6">
    <location>
        <begin position="188"/>
        <end position="202"/>
    </location>
</feature>
<keyword evidence="3" id="KW-0963">Cytoplasm</keyword>
<feature type="compositionally biased region" description="Basic and acidic residues" evidence="6">
    <location>
        <begin position="429"/>
        <end position="447"/>
    </location>
</feature>
<reference evidence="7" key="3">
    <citation type="submission" date="2025-09" db="UniProtKB">
        <authorList>
            <consortium name="Ensembl"/>
        </authorList>
    </citation>
    <scope>IDENTIFICATION</scope>
</reference>
<feature type="compositionally biased region" description="Basic and acidic residues" evidence="6">
    <location>
        <begin position="492"/>
        <end position="521"/>
    </location>
</feature>
<dbReference type="GeneID" id="103105884"/>
<feature type="compositionally biased region" description="Basic and acidic residues" evidence="6">
    <location>
        <begin position="130"/>
        <end position="178"/>
    </location>
</feature>
<keyword evidence="8" id="KW-1185">Reference proteome</keyword>
<dbReference type="InterPro" id="IPR051483">
    <property type="entry name" value="MAP7_domain-containing"/>
</dbReference>
<comment type="similarity">
    <text evidence="2">Belongs to the MAP7 family.</text>
</comment>
<feature type="compositionally biased region" description="Polar residues" evidence="6">
    <location>
        <begin position="673"/>
        <end position="690"/>
    </location>
</feature>
<dbReference type="CTD" id="79649"/>
<organism evidence="7 8">
    <name type="scientific">Monodelphis domestica</name>
    <name type="common">Gray short-tailed opossum</name>
    <dbReference type="NCBI Taxonomy" id="13616"/>
    <lineage>
        <taxon>Eukaryota</taxon>
        <taxon>Metazoa</taxon>
        <taxon>Chordata</taxon>
        <taxon>Craniata</taxon>
        <taxon>Vertebrata</taxon>
        <taxon>Euteleostomi</taxon>
        <taxon>Mammalia</taxon>
        <taxon>Metatheria</taxon>
        <taxon>Didelphimorphia</taxon>
        <taxon>Didelphidae</taxon>
        <taxon>Monodelphis</taxon>
    </lineage>
</organism>
<dbReference type="PANTHER" id="PTHR15073:SF5">
    <property type="entry name" value="MAP7 DOMAIN-CONTAINING PROTEIN 3"/>
    <property type="match status" value="1"/>
</dbReference>
<dbReference type="FunCoup" id="A0A5F8H8M5">
    <property type="interactions" value="38"/>
</dbReference>
<feature type="compositionally biased region" description="Polar residues" evidence="6">
    <location>
        <begin position="708"/>
        <end position="719"/>
    </location>
</feature>
<protein>
    <submittedName>
        <fullName evidence="7">MAP7 domain containing 3</fullName>
    </submittedName>
</protein>
<accession>A0A5F8H8M5</accession>
<feature type="compositionally biased region" description="Polar residues" evidence="6">
    <location>
        <begin position="377"/>
        <end position="403"/>
    </location>
</feature>
<sequence length="804" mass="89370">MADAGGIANTGTSLKGMREQLVEIKNIKKPQPTKATVKLPREAAAAAQAIAEERRNQSGTTIILTPSSNLKTTKPVIDGSILKSDERQRLARERREELGKQQAFREIQLLEKEKKAKRQYEKQIEERQRKIKEQKEKEQQRRAAVEEKRRQKLDEEKEHFEAMVNRTLERSNRLEQRQKRWSWGGSVTPDSDSKSGLSSATLPNPVDLVDKLPSSTEPQTEEGNKHTSSTLNLRQTDSVINKRLSTSSATLPNSDKTRRFQISALENSIITRLLTPTLASLARCKNAAVLSAAGRDPSEFHSCPRSAVTGTFSQPLQASRISVRSRSIDRLKSSTVQKSEVDKHGPTHAAKRSPSPSLSTCKRPPSPANVKHPLSPSAPNKVSQRSRPPSPSTLKQLPSSPTTGAKPVFKPIQRPLITPNVSSIPKKSRTPEIDSKSKDRSEARKQEPQTSPASEKAVKTKEVEPSSKTGLETISAEETDKTLIEKQQSVPDQKDQEEGGKDLKEEEERKVKEETEKKAIEAEEERDAGHTQLGETSPPEEQQQKTEEDQERLAAELQQQKEEAEVKAQEEAARQRRERERIMEQSVQERLERKKRIEEIMKRTRKVEQNSEQSEEKSKNEAIDEDDAVEADKENLETVDPLVKITESDSPEEVKPSGELSATTPPQVPCEIQTETTTSNETDALITNGNEMAPEPENSKPDLDMTLATDTSLSAKDTVTPNSEIVDAVETEHTSDLNGKSDTWTFEEVIDLEEHAKSSQPNSSNTPDSCTQNSNDAATFTPSPKLAFEEDSATNPLTTSAGSN</sequence>
<feature type="compositionally biased region" description="Polar residues" evidence="6">
    <location>
        <begin position="793"/>
        <end position="804"/>
    </location>
</feature>
<evidence type="ECO:0000256" key="6">
    <source>
        <dbReference type="SAM" id="MobiDB-lite"/>
    </source>
</evidence>
<dbReference type="GeneTree" id="ENSGT00950000182941"/>
<keyword evidence="4" id="KW-0175">Coiled coil</keyword>
<feature type="compositionally biased region" description="Polar residues" evidence="6">
    <location>
        <begin position="226"/>
        <end position="253"/>
    </location>
</feature>
<reference evidence="7" key="2">
    <citation type="submission" date="2025-08" db="UniProtKB">
        <authorList>
            <consortium name="Ensembl"/>
        </authorList>
    </citation>
    <scope>IDENTIFICATION</scope>
</reference>
<gene>
    <name evidence="7" type="primary">MAP7D3</name>
</gene>
<comment type="subcellular location">
    <subcellularLocation>
        <location evidence="1">Cytoplasm</location>
        <location evidence="1">Cytoskeleton</location>
    </subcellularLocation>
</comment>
<feature type="compositionally biased region" description="Basic and acidic residues" evidence="6">
    <location>
        <begin position="456"/>
        <end position="465"/>
    </location>
</feature>
<proteinExistence type="inferred from homology"/>
<dbReference type="GO" id="GO:0000226">
    <property type="term" value="P:microtubule cytoskeleton organization"/>
    <property type="evidence" value="ECO:0000318"/>
    <property type="project" value="GO_Central"/>
</dbReference>
<evidence type="ECO:0000313" key="7">
    <source>
        <dbReference type="Ensembl" id="ENSMODP00000055929.1"/>
    </source>
</evidence>
<evidence type="ECO:0000256" key="4">
    <source>
        <dbReference type="ARBA" id="ARBA00023054"/>
    </source>
</evidence>
<dbReference type="Ensembl" id="ENSMODT00000053075.1">
    <property type="protein sequence ID" value="ENSMODP00000055929.1"/>
    <property type="gene ID" value="ENSMODG00000028900.2"/>
</dbReference>
<evidence type="ECO:0000256" key="3">
    <source>
        <dbReference type="ARBA" id="ARBA00022490"/>
    </source>
</evidence>
<feature type="compositionally biased region" description="Polar residues" evidence="6">
    <location>
        <begin position="758"/>
        <end position="782"/>
    </location>
</feature>
<dbReference type="GO" id="GO:0015630">
    <property type="term" value="C:microtubule cytoskeleton"/>
    <property type="evidence" value="ECO:0000318"/>
    <property type="project" value="GO_Central"/>
</dbReference>
<dbReference type="PANTHER" id="PTHR15073">
    <property type="entry name" value="MICROTUBULE-ASSOCIATED PROTEIN"/>
    <property type="match status" value="1"/>
</dbReference>
<name>A0A5F8H8M5_MONDO</name>
<reference evidence="7" key="1">
    <citation type="journal article" date="2007" name="Nature">
        <title>Genome of the marsupial Monodelphis domestica reveals innovation in non-coding sequences.</title>
        <authorList>
            <person name="Mikkelsen T.S."/>
            <person name="Wakefield M.J."/>
            <person name="Aken B."/>
            <person name="Amemiya C.T."/>
            <person name="Chang J.L."/>
            <person name="Duke S."/>
            <person name="Garber M."/>
            <person name="Gentles A.J."/>
            <person name="Goodstadt L."/>
            <person name="Heger A."/>
            <person name="Jurka J."/>
            <person name="Kamal M."/>
            <person name="Mauceli E."/>
            <person name="Searle S.M."/>
            <person name="Sharpe T."/>
            <person name="Baker M.L."/>
            <person name="Batzer M.A."/>
            <person name="Benos P.V."/>
            <person name="Belov K."/>
            <person name="Clamp M."/>
            <person name="Cook A."/>
            <person name="Cuff J."/>
            <person name="Das R."/>
            <person name="Davidow L."/>
            <person name="Deakin J.E."/>
            <person name="Fazzari M.J."/>
            <person name="Glass J.L."/>
            <person name="Grabherr M."/>
            <person name="Greally J.M."/>
            <person name="Gu W."/>
            <person name="Hore T.A."/>
            <person name="Huttley G.A."/>
            <person name="Kleber M."/>
            <person name="Jirtle R.L."/>
            <person name="Koina E."/>
            <person name="Lee J.T."/>
            <person name="Mahony S."/>
            <person name="Marra M.A."/>
            <person name="Miller R.D."/>
            <person name="Nicholls R.D."/>
            <person name="Oda M."/>
            <person name="Papenfuss A.T."/>
            <person name="Parra Z.E."/>
            <person name="Pollock D.D."/>
            <person name="Ray D.A."/>
            <person name="Schein J.E."/>
            <person name="Speed T.P."/>
            <person name="Thompson K."/>
            <person name="VandeBerg J.L."/>
            <person name="Wade C.M."/>
            <person name="Walker J.A."/>
            <person name="Waters P.D."/>
            <person name="Webber C."/>
            <person name="Weidman J.R."/>
            <person name="Xie X."/>
            <person name="Zody M.C."/>
            <person name="Baldwin J."/>
            <person name="Abdouelleil A."/>
            <person name="Abdulkadir J."/>
            <person name="Abebe A."/>
            <person name="Abera B."/>
            <person name="Abreu J."/>
            <person name="Acer S.C."/>
            <person name="Aftuck L."/>
            <person name="Alexander A."/>
            <person name="An P."/>
            <person name="Anderson E."/>
            <person name="Anderson S."/>
            <person name="Arachi H."/>
            <person name="Azer M."/>
            <person name="Bachantsang P."/>
            <person name="Barry A."/>
            <person name="Bayul T."/>
            <person name="Berlin A."/>
            <person name="Bessette D."/>
            <person name="Bloom T."/>
            <person name="Bloom T."/>
            <person name="Boguslavskiy L."/>
            <person name="Bonnet C."/>
            <person name="Boukhgalter B."/>
            <person name="Bourzgui I."/>
            <person name="Brown A."/>
            <person name="Cahill P."/>
            <person name="Channer S."/>
            <person name="Cheshatsang Y."/>
            <person name="Chuda L."/>
            <person name="Citroen M."/>
            <person name="Collymore A."/>
            <person name="Cooke P."/>
            <person name="Costello M."/>
            <person name="D'Aco K."/>
            <person name="Daza R."/>
            <person name="De Haan G."/>
            <person name="DeGray S."/>
            <person name="DeMaso C."/>
            <person name="Dhargay N."/>
            <person name="Dooley K."/>
            <person name="Dooley E."/>
            <person name="Doricent M."/>
            <person name="Dorje P."/>
            <person name="Dorjee K."/>
            <person name="Dupes A."/>
            <person name="Elong R."/>
            <person name="Falk J."/>
            <person name="Farina A."/>
            <person name="Faro S."/>
            <person name="Ferguson D."/>
            <person name="Fisher S."/>
            <person name="Foley C.D."/>
            <person name="Franke A."/>
            <person name="Friedrich D."/>
            <person name="Gadbois L."/>
            <person name="Gearin G."/>
            <person name="Gearin C.R."/>
            <person name="Giannoukos G."/>
            <person name="Goode T."/>
            <person name="Graham J."/>
            <person name="Grandbois E."/>
            <person name="Grewal S."/>
            <person name="Gyaltsen K."/>
            <person name="Hafez N."/>
            <person name="Hagos B."/>
            <person name="Hall J."/>
            <person name="Henson C."/>
            <person name="Hollinger A."/>
            <person name="Honan T."/>
            <person name="Huard M.D."/>
            <person name="Hughes L."/>
            <person name="Hurhula B."/>
            <person name="Husby M.E."/>
            <person name="Kamat A."/>
            <person name="Kanga B."/>
            <person name="Kashin S."/>
            <person name="Khazanovich D."/>
            <person name="Kisner P."/>
            <person name="Lance K."/>
            <person name="Lara M."/>
            <person name="Lee W."/>
            <person name="Lennon N."/>
            <person name="Letendre F."/>
            <person name="LeVine R."/>
            <person name="Lipovsky A."/>
            <person name="Liu X."/>
            <person name="Liu J."/>
            <person name="Liu S."/>
            <person name="Lokyitsang T."/>
            <person name="Lokyitsang Y."/>
            <person name="Lubonja R."/>
            <person name="Lui A."/>
            <person name="MacDonald P."/>
            <person name="Magnisalis V."/>
            <person name="Maru K."/>
            <person name="Matthews C."/>
            <person name="McCusker W."/>
            <person name="McDonough S."/>
            <person name="Mehta T."/>
            <person name="Meldrim J."/>
            <person name="Meneus L."/>
            <person name="Mihai O."/>
            <person name="Mihalev A."/>
            <person name="Mihova T."/>
            <person name="Mittelman R."/>
            <person name="Mlenga V."/>
            <person name="Montmayeur A."/>
            <person name="Mulrain L."/>
            <person name="Navidi A."/>
            <person name="Naylor J."/>
            <person name="Negash T."/>
            <person name="Nguyen T."/>
            <person name="Nguyen N."/>
            <person name="Nicol R."/>
            <person name="Norbu C."/>
            <person name="Norbu N."/>
            <person name="Novod N."/>
            <person name="O'Neill B."/>
            <person name="Osman S."/>
            <person name="Markiewicz E."/>
            <person name="Oyono O.L."/>
            <person name="Patti C."/>
            <person name="Phunkhang P."/>
            <person name="Pierre F."/>
            <person name="Priest M."/>
            <person name="Raghuraman S."/>
            <person name="Rege F."/>
            <person name="Reyes R."/>
            <person name="Rise C."/>
            <person name="Rogov P."/>
            <person name="Ross K."/>
            <person name="Ryan E."/>
            <person name="Settipalli S."/>
            <person name="Shea T."/>
            <person name="Sherpa N."/>
            <person name="Shi L."/>
            <person name="Shih D."/>
            <person name="Sparrow T."/>
            <person name="Spaulding J."/>
            <person name="Stalker J."/>
            <person name="Stange-Thomann N."/>
            <person name="Stavropoulos S."/>
            <person name="Stone C."/>
            <person name="Strader C."/>
            <person name="Tesfaye S."/>
            <person name="Thomson T."/>
            <person name="Thoulutsang Y."/>
            <person name="Thoulutsang D."/>
            <person name="Topham K."/>
            <person name="Topping I."/>
            <person name="Tsamla T."/>
            <person name="Vassiliev H."/>
            <person name="Vo A."/>
            <person name="Wangchuk T."/>
            <person name="Wangdi T."/>
            <person name="Weiand M."/>
            <person name="Wilkinson J."/>
            <person name="Wilson A."/>
            <person name="Yadav S."/>
            <person name="Young G."/>
            <person name="Yu Q."/>
            <person name="Zembek L."/>
            <person name="Zhong D."/>
            <person name="Zimmer A."/>
            <person name="Zwirko Z."/>
            <person name="Jaffe D.B."/>
            <person name="Alvarez P."/>
            <person name="Brockman W."/>
            <person name="Butler J."/>
            <person name="Chin C."/>
            <person name="Gnerre S."/>
            <person name="MacCallum I."/>
            <person name="Graves J.A."/>
            <person name="Ponting C.P."/>
            <person name="Breen M."/>
            <person name="Samollow P.B."/>
            <person name="Lander E.S."/>
            <person name="Lindblad-Toh K."/>
        </authorList>
    </citation>
    <scope>NUCLEOTIDE SEQUENCE [LARGE SCALE GENOMIC DNA]</scope>
</reference>
<evidence type="ECO:0000256" key="2">
    <source>
        <dbReference type="ARBA" id="ARBA00007525"/>
    </source>
</evidence>
<evidence type="ECO:0000313" key="8">
    <source>
        <dbReference type="Proteomes" id="UP000002280"/>
    </source>
</evidence>
<dbReference type="AlphaFoldDB" id="A0A5F8H8M5"/>
<feature type="region of interest" description="Disordered" evidence="6">
    <location>
        <begin position="324"/>
        <end position="719"/>
    </location>
</feature>
<feature type="region of interest" description="Disordered" evidence="6">
    <location>
        <begin position="754"/>
        <end position="804"/>
    </location>
</feature>
<dbReference type="InterPro" id="IPR008604">
    <property type="entry name" value="MAP7_fam"/>
</dbReference>